<name>A0AAW1P1L5_9CHLO</name>
<reference evidence="2 3" key="1">
    <citation type="journal article" date="2024" name="Nat. Commun.">
        <title>Phylogenomics reveals the evolutionary origins of lichenization in chlorophyte algae.</title>
        <authorList>
            <person name="Puginier C."/>
            <person name="Libourel C."/>
            <person name="Otte J."/>
            <person name="Skaloud P."/>
            <person name="Haon M."/>
            <person name="Grisel S."/>
            <person name="Petersen M."/>
            <person name="Berrin J.G."/>
            <person name="Delaux P.M."/>
            <person name="Dal Grande F."/>
            <person name="Keller J."/>
        </authorList>
    </citation>
    <scope>NUCLEOTIDE SEQUENCE [LARGE SCALE GENOMIC DNA]</scope>
    <source>
        <strain evidence="2 3">SAG 2036</strain>
    </source>
</reference>
<evidence type="ECO:0000313" key="2">
    <source>
        <dbReference type="EMBL" id="KAK9803207.1"/>
    </source>
</evidence>
<protein>
    <submittedName>
        <fullName evidence="2">Uncharacterized protein</fullName>
    </submittedName>
</protein>
<dbReference type="AlphaFoldDB" id="A0AAW1P1L5"/>
<comment type="caution">
    <text evidence="2">The sequence shown here is derived from an EMBL/GenBank/DDBJ whole genome shotgun (WGS) entry which is preliminary data.</text>
</comment>
<sequence length="106" mass="10979">MQCPSATARKNTAATKAETAHRPFQAIEDMGKPNSGAASKGSSDGSSKGSGSTQSTRSSVAKDSGGMHNCMNSYGIKPYDNGGYEQANNILDAMVQSDRQGNNSSK</sequence>
<dbReference type="EMBL" id="JALJOQ010000061">
    <property type="protein sequence ID" value="KAK9803207.1"/>
    <property type="molecule type" value="Genomic_DNA"/>
</dbReference>
<evidence type="ECO:0000313" key="3">
    <source>
        <dbReference type="Proteomes" id="UP001465755"/>
    </source>
</evidence>
<organism evidence="2 3">
    <name type="scientific">Symbiochloris irregularis</name>
    <dbReference type="NCBI Taxonomy" id="706552"/>
    <lineage>
        <taxon>Eukaryota</taxon>
        <taxon>Viridiplantae</taxon>
        <taxon>Chlorophyta</taxon>
        <taxon>core chlorophytes</taxon>
        <taxon>Trebouxiophyceae</taxon>
        <taxon>Trebouxiales</taxon>
        <taxon>Trebouxiaceae</taxon>
        <taxon>Symbiochloris</taxon>
    </lineage>
</organism>
<feature type="compositionally biased region" description="Low complexity" evidence="1">
    <location>
        <begin position="35"/>
        <end position="59"/>
    </location>
</feature>
<feature type="region of interest" description="Disordered" evidence="1">
    <location>
        <begin position="1"/>
        <end position="85"/>
    </location>
</feature>
<dbReference type="Proteomes" id="UP001465755">
    <property type="component" value="Unassembled WGS sequence"/>
</dbReference>
<feature type="compositionally biased region" description="Low complexity" evidence="1">
    <location>
        <begin position="1"/>
        <end position="17"/>
    </location>
</feature>
<evidence type="ECO:0000256" key="1">
    <source>
        <dbReference type="SAM" id="MobiDB-lite"/>
    </source>
</evidence>
<keyword evidence="3" id="KW-1185">Reference proteome</keyword>
<gene>
    <name evidence="2" type="ORF">WJX73_003410</name>
</gene>
<accession>A0AAW1P1L5</accession>
<proteinExistence type="predicted"/>